<feature type="transmembrane region" description="Helical" evidence="1">
    <location>
        <begin position="93"/>
        <end position="114"/>
    </location>
</feature>
<proteinExistence type="predicted"/>
<keyword evidence="1" id="KW-1133">Transmembrane helix</keyword>
<evidence type="ECO:0000259" key="2">
    <source>
        <dbReference type="Pfam" id="PF13966"/>
    </source>
</evidence>
<organism evidence="3">
    <name type="scientific">Brassica napus</name>
    <name type="common">Rape</name>
    <dbReference type="NCBI Taxonomy" id="3708"/>
    <lineage>
        <taxon>Eukaryota</taxon>
        <taxon>Viridiplantae</taxon>
        <taxon>Streptophyta</taxon>
        <taxon>Embryophyta</taxon>
        <taxon>Tracheophyta</taxon>
        <taxon>Spermatophyta</taxon>
        <taxon>Magnoliopsida</taxon>
        <taxon>eudicotyledons</taxon>
        <taxon>Gunneridae</taxon>
        <taxon>Pentapetalae</taxon>
        <taxon>rosids</taxon>
        <taxon>malvids</taxon>
        <taxon>Brassicales</taxon>
        <taxon>Brassicaceae</taxon>
        <taxon>Brassiceae</taxon>
        <taxon>Brassica</taxon>
    </lineage>
</organism>
<name>A0A068F615_BRANA</name>
<dbReference type="AlphaFoldDB" id="A0A068F615"/>
<protein>
    <recommendedName>
        <fullName evidence="2">Reverse transcriptase zinc-binding domain-containing protein</fullName>
    </recommendedName>
</protein>
<feature type="domain" description="Reverse transcriptase zinc-binding" evidence="2">
    <location>
        <begin position="251"/>
        <end position="335"/>
    </location>
</feature>
<dbReference type="EMBL" id="KC206509">
    <property type="protein sequence ID" value="AID60144.1"/>
    <property type="molecule type" value="Genomic_DNA"/>
</dbReference>
<keyword evidence="1" id="KW-0812">Transmembrane</keyword>
<dbReference type="Pfam" id="PF13966">
    <property type="entry name" value="zf-RVT"/>
    <property type="match status" value="1"/>
</dbReference>
<evidence type="ECO:0000256" key="1">
    <source>
        <dbReference type="SAM" id="Phobius"/>
    </source>
</evidence>
<accession>A0A068F615</accession>
<reference evidence="3" key="1">
    <citation type="journal article" date="2012" name="Plant Cell">
        <title>A dominant point mutation in a RINGv E3 ubiquitin ligase homoeologous gene leads to cleistogamy in Brassica napus.</title>
        <authorList>
            <person name="Lu Y.H."/>
            <person name="Arnaud D."/>
            <person name="Belcram H."/>
            <person name="Falentin C."/>
            <person name="Rouault P."/>
            <person name="Piel N."/>
            <person name="Lucas M.O."/>
            <person name="Just J."/>
            <person name="Renard M."/>
            <person name="Delourme R."/>
            <person name="Chalhoub B."/>
        </authorList>
    </citation>
    <scope>NUCLEOTIDE SEQUENCE</scope>
    <source>
        <tissue evidence="3">Young leaves</tissue>
    </source>
</reference>
<keyword evidence="1" id="KW-0472">Membrane</keyword>
<reference evidence="3" key="2">
    <citation type="submission" date="2012-11" db="EMBL/GenBank/DDBJ databases">
        <authorList>
            <person name="Lu Y.-H."/>
            <person name="Arnaud D."/>
            <person name="Belcram H."/>
            <person name="Falentin C."/>
            <person name="Rouault P."/>
            <person name="Piel N."/>
            <person name="Lucas M.-O."/>
            <person name="Just J."/>
            <person name="Renard M."/>
            <person name="Delourme R."/>
            <person name="Chalhoub B."/>
        </authorList>
    </citation>
    <scope>NUCLEOTIDE SEQUENCE</scope>
    <source>
        <tissue evidence="3">Young leaves</tissue>
    </source>
</reference>
<dbReference type="PANTHER" id="PTHR33116:SF80">
    <property type="entry name" value="REVERSE TRANSCRIPTASE ZINC-BINDING DOMAIN-CONTAINING PROTEIN"/>
    <property type="match status" value="1"/>
</dbReference>
<sequence>MAEQMGIAQGSLPVRYLGVPLSPKKMTSSDFQPLLDKISARFNSWTVKHLSFAAFLWNGAPNSARGAKIAWESVCTPKEAGGLGLKRLADWNVVLGLKLIWLLFAAGGSLWVSWVRRNLIGRENFWMLVPNRRGSWIWRSLCKLRPKARPFIKCQVGSGITASFWMDDWTSLGPLIEVVGERGPVVTGLSINARVVDALTSDGWCFERSRSRSPSIMLLRDSMPDAQPILNSEVDDTYVWVTSGHNGSETFSTSETWKRLFPCMLEVFWHEVIWFSGRIPKHAFLSWVAARDRMVTRDRLLRWGLLVPATCVLCVGHNEDRQHLFFDCNFSKQVWTFFTSRLRLDPPVLFEDGLRWLKNPAREKNVKLIVRLLHQACLYIIWKERNSRIHTDEARSPEAIIAEVKQIIRLRLDPLARAQTIAQGEDSVLATWFTFF</sequence>
<dbReference type="InterPro" id="IPR026960">
    <property type="entry name" value="RVT-Znf"/>
</dbReference>
<dbReference type="PANTHER" id="PTHR33116">
    <property type="entry name" value="REVERSE TRANSCRIPTASE ZINC-BINDING DOMAIN-CONTAINING PROTEIN-RELATED-RELATED"/>
    <property type="match status" value="1"/>
</dbReference>
<evidence type="ECO:0000313" key="3">
    <source>
        <dbReference type="EMBL" id="AID60144.1"/>
    </source>
</evidence>